<dbReference type="InterPro" id="IPR003382">
    <property type="entry name" value="Flavoprotein"/>
</dbReference>
<gene>
    <name evidence="5" type="primary">ubiX</name>
    <name evidence="7" type="ORF">GQF42_01315</name>
</gene>
<comment type="function">
    <text evidence="5">Flavin prenyltransferase that catalyzes the synthesis of the prenylated FMN cofactor (prenyl-FMN) for 4-hydroxy-3-polyprenylbenzoic acid decarboxylase UbiD. The prenyltransferase is metal-independent and links a dimethylallyl moiety from dimethylallyl monophosphate (DMAP) to the flavin N5 and C6 atoms of FMN.</text>
</comment>
<proteinExistence type="inferred from homology"/>
<feature type="binding site" evidence="5">
    <location>
        <position position="153"/>
    </location>
    <ligand>
        <name>dimethylallyl phosphate</name>
        <dbReference type="ChEBI" id="CHEBI:88052"/>
    </ligand>
</feature>
<keyword evidence="3 5" id="KW-0288">FMN</keyword>
<evidence type="ECO:0000256" key="2">
    <source>
        <dbReference type="ARBA" id="ARBA00022630"/>
    </source>
</evidence>
<organism evidence="7 8">
    <name type="scientific">Streptomyces broussonetiae</name>
    <dbReference type="NCBI Taxonomy" id="2686304"/>
    <lineage>
        <taxon>Bacteria</taxon>
        <taxon>Bacillati</taxon>
        <taxon>Actinomycetota</taxon>
        <taxon>Actinomycetes</taxon>
        <taxon>Kitasatosporales</taxon>
        <taxon>Streptomycetaceae</taxon>
        <taxon>Streptomyces</taxon>
    </lineage>
</organism>
<feature type="binding site" evidence="5">
    <location>
        <position position="169"/>
    </location>
    <ligand>
        <name>dimethylallyl phosphate</name>
        <dbReference type="ChEBI" id="CHEBI:88052"/>
    </ligand>
</feature>
<dbReference type="InterPro" id="IPR004507">
    <property type="entry name" value="UbiX-like"/>
</dbReference>
<comment type="caution">
    <text evidence="5">Lacks conserved residue(s) required for the propagation of feature annotation.</text>
</comment>
<dbReference type="EMBL" id="CP047020">
    <property type="protein sequence ID" value="QHA02163.1"/>
    <property type="molecule type" value="Genomic_DNA"/>
</dbReference>
<comment type="catalytic activity">
    <reaction evidence="5">
        <text>dimethylallyl phosphate + FMNH2 = prenylated FMNH2 + phosphate</text>
        <dbReference type="Rhea" id="RHEA:37743"/>
        <dbReference type="ChEBI" id="CHEBI:43474"/>
        <dbReference type="ChEBI" id="CHEBI:57618"/>
        <dbReference type="ChEBI" id="CHEBI:87467"/>
        <dbReference type="ChEBI" id="CHEBI:88052"/>
        <dbReference type="EC" id="2.5.1.129"/>
    </reaction>
</comment>
<keyword evidence="4 5" id="KW-0808">Transferase</keyword>
<keyword evidence="8" id="KW-1185">Reference proteome</keyword>
<dbReference type="Pfam" id="PF02441">
    <property type="entry name" value="Flavoprotein"/>
    <property type="match status" value="1"/>
</dbReference>
<keyword evidence="1 5" id="KW-0637">Prenyltransferase</keyword>
<protein>
    <recommendedName>
        <fullName evidence="5">Flavin prenyltransferase UbiX</fullName>
        <ecNumber evidence="5">2.5.1.129</ecNumber>
    </recommendedName>
</protein>
<accession>A0A6I6MPL2</accession>
<dbReference type="NCBIfam" id="TIGR00421">
    <property type="entry name" value="ubiX_pad"/>
    <property type="match status" value="1"/>
</dbReference>
<dbReference type="HAMAP" id="MF_01984">
    <property type="entry name" value="ubiX_pad"/>
    <property type="match status" value="1"/>
</dbReference>
<name>A0A6I6MPL2_9ACTN</name>
<dbReference type="EC" id="2.5.1.129" evidence="5"/>
<reference evidence="7 8" key="1">
    <citation type="submission" date="2019-12" db="EMBL/GenBank/DDBJ databases">
        <title>Streptomyces sp. strain T44 isolated from rhizosphere soil of Broussonetia papyrifera.</title>
        <authorList>
            <person name="Mo P."/>
        </authorList>
    </citation>
    <scope>NUCLEOTIDE SEQUENCE [LARGE SCALE GENOMIC DNA]</scope>
    <source>
        <strain evidence="7 8">T44</strain>
    </source>
</reference>
<evidence type="ECO:0000313" key="7">
    <source>
        <dbReference type="EMBL" id="QHA02163.1"/>
    </source>
</evidence>
<dbReference type="Proteomes" id="UP000436138">
    <property type="component" value="Chromosome"/>
</dbReference>
<evidence type="ECO:0000256" key="3">
    <source>
        <dbReference type="ARBA" id="ARBA00022643"/>
    </source>
</evidence>
<keyword evidence="2 5" id="KW-0285">Flavoprotein</keyword>
<feature type="binding site" evidence="5">
    <location>
        <position position="124"/>
    </location>
    <ligand>
        <name>FMN</name>
        <dbReference type="ChEBI" id="CHEBI:58210"/>
    </ligand>
</feature>
<dbReference type="GO" id="GO:0106141">
    <property type="term" value="F:flavin prenyltransferase activity"/>
    <property type="evidence" value="ECO:0007669"/>
    <property type="project" value="UniProtKB-EC"/>
</dbReference>
<dbReference type="KEGG" id="sbro:GQF42_01315"/>
<evidence type="ECO:0000259" key="6">
    <source>
        <dbReference type="Pfam" id="PF02441"/>
    </source>
</evidence>
<evidence type="ECO:0000256" key="4">
    <source>
        <dbReference type="ARBA" id="ARBA00022679"/>
    </source>
</evidence>
<dbReference type="GO" id="GO:0016831">
    <property type="term" value="F:carboxy-lyase activity"/>
    <property type="evidence" value="ECO:0007669"/>
    <property type="project" value="TreeGrafter"/>
</dbReference>
<dbReference type="PANTHER" id="PTHR43374:SF1">
    <property type="entry name" value="FLAVIN PRENYLTRANSFERASE PAD1, MITOCHONDRIAL"/>
    <property type="match status" value="1"/>
</dbReference>
<evidence type="ECO:0000256" key="5">
    <source>
        <dbReference type="HAMAP-Rule" id="MF_01984"/>
    </source>
</evidence>
<dbReference type="RefSeq" id="WP_158916919.1">
    <property type="nucleotide sequence ID" value="NZ_CP047020.1"/>
</dbReference>
<dbReference type="InterPro" id="IPR036551">
    <property type="entry name" value="Flavin_trans-like"/>
</dbReference>
<feature type="binding site" evidence="5">
    <location>
        <position position="38"/>
    </location>
    <ligand>
        <name>FMN</name>
        <dbReference type="ChEBI" id="CHEBI:58210"/>
    </ligand>
</feature>
<dbReference type="PANTHER" id="PTHR43374">
    <property type="entry name" value="FLAVIN PRENYLTRANSFERASE"/>
    <property type="match status" value="1"/>
</dbReference>
<evidence type="ECO:0000313" key="8">
    <source>
        <dbReference type="Proteomes" id="UP000436138"/>
    </source>
</evidence>
<evidence type="ECO:0000256" key="1">
    <source>
        <dbReference type="ARBA" id="ARBA00022602"/>
    </source>
</evidence>
<dbReference type="Gene3D" id="3.40.50.1950">
    <property type="entry name" value="Flavin prenyltransferase-like"/>
    <property type="match status" value="1"/>
</dbReference>
<sequence length="193" mass="20872">MPRRMIVGMTGVTGAVFGVELLRRLRQQPDVETHLVLSPWARSTVRRETGLSAHEVIDLADATYAWNDQGAPISSGSFRGDAMVIAPCGLKTLAGICTGCAEGLISRAADVTLKAGRRLVLVARDPLSESHLDNMLALTRMGARIVPPMPACYYRPETIGDPVSHVVVRVLDQLDIHVPSAQRWNGMSHSPAL</sequence>
<dbReference type="NCBIfam" id="NF004685">
    <property type="entry name" value="PRK06029.1"/>
    <property type="match status" value="1"/>
</dbReference>
<comment type="similarity">
    <text evidence="5">Belongs to the UbiX/PAD1 family.</text>
</comment>
<feature type="domain" description="Flavoprotein" evidence="6">
    <location>
        <begin position="4"/>
        <end position="174"/>
    </location>
</feature>
<dbReference type="SUPFAM" id="SSF52507">
    <property type="entry name" value="Homo-oligomeric flavin-containing Cys decarboxylases, HFCD"/>
    <property type="match status" value="1"/>
</dbReference>
<dbReference type="AlphaFoldDB" id="A0A6I6MPL2"/>